<keyword evidence="6 8" id="KW-0472">Membrane</keyword>
<keyword evidence="2" id="KW-1003">Cell membrane</keyword>
<dbReference type="AlphaFoldDB" id="A0A970BB62"/>
<dbReference type="PANTHER" id="PTHR30336:SF0">
    <property type="entry name" value="PROTEIN SANA"/>
    <property type="match status" value="1"/>
</dbReference>
<evidence type="ECO:0000256" key="4">
    <source>
        <dbReference type="ARBA" id="ARBA00022692"/>
    </source>
</evidence>
<dbReference type="PANTHER" id="PTHR30336">
    <property type="entry name" value="INNER MEMBRANE PROTEIN, PROBABLE PERMEASE"/>
    <property type="match status" value="1"/>
</dbReference>
<keyword evidence="4 8" id="KW-0812">Transmembrane</keyword>
<reference evidence="10" key="1">
    <citation type="submission" date="2020-03" db="EMBL/GenBank/DDBJ databases">
        <title>Solimonas marina sp. nov., isolated from deep seawater of the Pacific Ocean.</title>
        <authorList>
            <person name="Liu X."/>
            <person name="Lai Q."/>
            <person name="Sun F."/>
            <person name="Gai Y."/>
            <person name="Li G."/>
            <person name="Shao Z."/>
        </authorList>
    </citation>
    <scope>NUCLEOTIDE SEQUENCE</scope>
    <source>
        <strain evidence="10">C16B3</strain>
    </source>
</reference>
<dbReference type="EMBL" id="JAAVXB010000011">
    <property type="protein sequence ID" value="NKF24066.1"/>
    <property type="molecule type" value="Genomic_DNA"/>
</dbReference>
<evidence type="ECO:0000256" key="8">
    <source>
        <dbReference type="SAM" id="Phobius"/>
    </source>
</evidence>
<evidence type="ECO:0000256" key="1">
    <source>
        <dbReference type="ARBA" id="ARBA00004377"/>
    </source>
</evidence>
<dbReference type="InterPro" id="IPR003848">
    <property type="entry name" value="DUF218"/>
</dbReference>
<protein>
    <submittedName>
        <fullName evidence="10">DUF218 domain-containing protein</fullName>
    </submittedName>
</protein>
<dbReference type="Pfam" id="PF02698">
    <property type="entry name" value="DUF218"/>
    <property type="match status" value="1"/>
</dbReference>
<evidence type="ECO:0000256" key="2">
    <source>
        <dbReference type="ARBA" id="ARBA00022475"/>
    </source>
</evidence>
<proteinExistence type="predicted"/>
<evidence type="ECO:0000313" key="11">
    <source>
        <dbReference type="Proteomes" id="UP000653472"/>
    </source>
</evidence>
<feature type="transmembrane region" description="Helical" evidence="8">
    <location>
        <begin position="12"/>
        <end position="32"/>
    </location>
</feature>
<dbReference type="CDD" id="cd06259">
    <property type="entry name" value="YdcF-like"/>
    <property type="match status" value="1"/>
</dbReference>
<sequence length="225" mass="25506">MKPWTRRFIQRWLITGFFAFALVVLLGNRWVINSTDAYIYKDWALMPDNEVGVVLGTSKYMQNGKPSPEFQGRIDAAAELYQNGKIKHIIVSGANPDETYNEPRAMRKALIKQGVPDNAITMDFAGFRTFDSIVRAREVFGLRQFTVITQRYHSYRAVFLGRKMGMKVVAYIARATSDGGYGTRNPPREIFARVKAILDVFLLSTQPKFLGEPEKIELAPDASDT</sequence>
<dbReference type="Proteomes" id="UP000653472">
    <property type="component" value="Unassembled WGS sequence"/>
</dbReference>
<evidence type="ECO:0000313" key="10">
    <source>
        <dbReference type="EMBL" id="NKF24066.1"/>
    </source>
</evidence>
<dbReference type="GO" id="GO:0005886">
    <property type="term" value="C:plasma membrane"/>
    <property type="evidence" value="ECO:0007669"/>
    <property type="project" value="UniProtKB-SubCell"/>
</dbReference>
<evidence type="ECO:0000259" key="9">
    <source>
        <dbReference type="Pfam" id="PF02698"/>
    </source>
</evidence>
<accession>A0A970BB62</accession>
<dbReference type="InterPro" id="IPR051599">
    <property type="entry name" value="Cell_Envelope_Assoc"/>
</dbReference>
<keyword evidence="5 8" id="KW-1133">Transmembrane helix</keyword>
<comment type="function">
    <text evidence="7">Participates in the barrier function of the cell envelope.</text>
</comment>
<gene>
    <name evidence="10" type="ORF">G7Y82_17275</name>
</gene>
<feature type="domain" description="DUF218" evidence="9">
    <location>
        <begin position="52"/>
        <end position="173"/>
    </location>
</feature>
<dbReference type="RefSeq" id="WP_168149391.1">
    <property type="nucleotide sequence ID" value="NZ_JAAVXB010000011.1"/>
</dbReference>
<comment type="subcellular location">
    <subcellularLocation>
        <location evidence="1">Cell inner membrane</location>
        <topology evidence="1">Single-pass membrane protein</topology>
    </subcellularLocation>
</comment>
<comment type="caution">
    <text evidence="10">The sequence shown here is derived from an EMBL/GenBank/DDBJ whole genome shotgun (WGS) entry which is preliminary data.</text>
</comment>
<name>A0A970BB62_9GAMM</name>
<evidence type="ECO:0000256" key="7">
    <source>
        <dbReference type="ARBA" id="ARBA00037355"/>
    </source>
</evidence>
<keyword evidence="3" id="KW-0997">Cell inner membrane</keyword>
<keyword evidence="11" id="KW-1185">Reference proteome</keyword>
<evidence type="ECO:0000256" key="6">
    <source>
        <dbReference type="ARBA" id="ARBA00023136"/>
    </source>
</evidence>
<evidence type="ECO:0000256" key="3">
    <source>
        <dbReference type="ARBA" id="ARBA00022519"/>
    </source>
</evidence>
<organism evidence="10 11">
    <name type="scientific">Solimonas marina</name>
    <dbReference type="NCBI Taxonomy" id="2714601"/>
    <lineage>
        <taxon>Bacteria</taxon>
        <taxon>Pseudomonadati</taxon>
        <taxon>Pseudomonadota</taxon>
        <taxon>Gammaproteobacteria</taxon>
        <taxon>Nevskiales</taxon>
        <taxon>Nevskiaceae</taxon>
        <taxon>Solimonas</taxon>
    </lineage>
</organism>
<evidence type="ECO:0000256" key="5">
    <source>
        <dbReference type="ARBA" id="ARBA00022989"/>
    </source>
</evidence>